<keyword evidence="2" id="KW-0812">Transmembrane</keyword>
<organism evidence="4 5">
    <name type="scientific">Gymnopilus dilepis</name>
    <dbReference type="NCBI Taxonomy" id="231916"/>
    <lineage>
        <taxon>Eukaryota</taxon>
        <taxon>Fungi</taxon>
        <taxon>Dikarya</taxon>
        <taxon>Basidiomycota</taxon>
        <taxon>Agaricomycotina</taxon>
        <taxon>Agaricomycetes</taxon>
        <taxon>Agaricomycetidae</taxon>
        <taxon>Agaricales</taxon>
        <taxon>Agaricineae</taxon>
        <taxon>Hymenogastraceae</taxon>
        <taxon>Gymnopilus</taxon>
    </lineage>
</organism>
<feature type="transmembrane region" description="Helical" evidence="2">
    <location>
        <begin position="186"/>
        <end position="210"/>
    </location>
</feature>
<keyword evidence="5" id="KW-1185">Reference proteome</keyword>
<dbReference type="Proteomes" id="UP000284706">
    <property type="component" value="Unassembled WGS sequence"/>
</dbReference>
<feature type="domain" description="DUF6535" evidence="3">
    <location>
        <begin position="31"/>
        <end position="210"/>
    </location>
</feature>
<evidence type="ECO:0000313" key="4">
    <source>
        <dbReference type="EMBL" id="PPQ97810.1"/>
    </source>
</evidence>
<keyword evidence="2" id="KW-0472">Membrane</keyword>
<dbReference type="OrthoDB" id="2756178at2759"/>
<sequence>MSEAPQKDDPQPWRCGEPYRYPLPSEKGNPWETLLDSLLEQDRTQCDAWNDEVQNLLIFAGLFSAVLTAFVIESYKALQPDPNDQIITLLAQISANTQGPPGNLSQALPSRPALADAFTPSESSIRINAFWFTSLVLSITTALIGIVSLQWIREHKKYPGRISPRDKFALLNMRNEAMKRWYVPEIFSTLPLLLQLALLLFLAGLVDFILPFGTKVATPVIVIAGCPVLFLAFTTILPGLQVFAFLAPISNADKDVPAQCPYKSPQSYVFRRLISLSERLFPAYNALARVIHFVFSDLPARAVKIFSGEYVGPQRTVRQGSISRFISKAWNSKGWMDYDLHWLALRDAYAKCIVHGKAGVGAVDQSQSARVGPVYDATRGLQSISSSNADGRATLVYTLYQCISELSSVIVSKKSPLMMRLGLDIPLHQEYNRYFQALLSRGGVGTLLGFCRTLTYQVDAEELGAPALDLMHDENCLMFLVEVQQPSSDPLVGRHMAELHIRLMHSLYSETPVLFDPNNLVLSLDYHQHILQSIYDWPLYIFNDDFLNQALYAKETLLLASRPENGRNDISSLYSFLPILKAYLQLRGTPELVPQFEVPVDLSAQWWDELLRQESILPNTHLPDEKIED</sequence>
<feature type="compositionally biased region" description="Basic and acidic residues" evidence="1">
    <location>
        <begin position="1"/>
        <end position="11"/>
    </location>
</feature>
<evidence type="ECO:0000313" key="5">
    <source>
        <dbReference type="Proteomes" id="UP000284706"/>
    </source>
</evidence>
<evidence type="ECO:0000259" key="3">
    <source>
        <dbReference type="Pfam" id="PF20153"/>
    </source>
</evidence>
<evidence type="ECO:0000256" key="1">
    <source>
        <dbReference type="SAM" id="MobiDB-lite"/>
    </source>
</evidence>
<dbReference type="Pfam" id="PF20153">
    <property type="entry name" value="DUF6535"/>
    <property type="match status" value="1"/>
</dbReference>
<dbReference type="EMBL" id="NHYE01001189">
    <property type="protein sequence ID" value="PPQ97810.1"/>
    <property type="molecule type" value="Genomic_DNA"/>
</dbReference>
<protein>
    <recommendedName>
        <fullName evidence="3">DUF6535 domain-containing protein</fullName>
    </recommendedName>
</protein>
<feature type="transmembrane region" description="Helical" evidence="2">
    <location>
        <begin position="129"/>
        <end position="152"/>
    </location>
</feature>
<accession>A0A409Y478</accession>
<keyword evidence="2" id="KW-1133">Transmembrane helix</keyword>
<proteinExistence type="predicted"/>
<dbReference type="AlphaFoldDB" id="A0A409Y478"/>
<gene>
    <name evidence="4" type="ORF">CVT26_012902</name>
</gene>
<evidence type="ECO:0000256" key="2">
    <source>
        <dbReference type="SAM" id="Phobius"/>
    </source>
</evidence>
<reference evidence="4 5" key="1">
    <citation type="journal article" date="2018" name="Evol. Lett.">
        <title>Horizontal gene cluster transfer increased hallucinogenic mushroom diversity.</title>
        <authorList>
            <person name="Reynolds H.T."/>
            <person name="Vijayakumar V."/>
            <person name="Gluck-Thaler E."/>
            <person name="Korotkin H.B."/>
            <person name="Matheny P.B."/>
            <person name="Slot J.C."/>
        </authorList>
    </citation>
    <scope>NUCLEOTIDE SEQUENCE [LARGE SCALE GENOMIC DNA]</scope>
    <source>
        <strain evidence="4 5">SRW20</strain>
    </source>
</reference>
<feature type="region of interest" description="Disordered" evidence="1">
    <location>
        <begin position="1"/>
        <end position="26"/>
    </location>
</feature>
<comment type="caution">
    <text evidence="4">The sequence shown here is derived from an EMBL/GenBank/DDBJ whole genome shotgun (WGS) entry which is preliminary data.</text>
</comment>
<dbReference type="InParanoid" id="A0A409Y478"/>
<feature type="transmembrane region" description="Helical" evidence="2">
    <location>
        <begin position="216"/>
        <end position="237"/>
    </location>
</feature>
<dbReference type="InterPro" id="IPR045338">
    <property type="entry name" value="DUF6535"/>
</dbReference>
<name>A0A409Y478_9AGAR</name>
<feature type="transmembrane region" description="Helical" evidence="2">
    <location>
        <begin position="53"/>
        <end position="72"/>
    </location>
</feature>